<feature type="domain" description="Chitin synthase N-terminal" evidence="16">
    <location>
        <begin position="149"/>
        <end position="220"/>
    </location>
</feature>
<evidence type="ECO:0000256" key="8">
    <source>
        <dbReference type="ARBA" id="ARBA00022989"/>
    </source>
</evidence>
<dbReference type="GO" id="GO:0004100">
    <property type="term" value="F:chitin synthase activity"/>
    <property type="evidence" value="ECO:0007669"/>
    <property type="project" value="UniProtKB-UniRule"/>
</dbReference>
<feature type="transmembrane region" description="Helical" evidence="14">
    <location>
        <begin position="548"/>
        <end position="567"/>
    </location>
</feature>
<evidence type="ECO:0000256" key="9">
    <source>
        <dbReference type="ARBA" id="ARBA00023136"/>
    </source>
</evidence>
<evidence type="ECO:0000256" key="6">
    <source>
        <dbReference type="ARBA" id="ARBA00022679"/>
    </source>
</evidence>
<feature type="compositionally biased region" description="Basic and acidic residues" evidence="15">
    <location>
        <begin position="139"/>
        <end position="150"/>
    </location>
</feature>
<sequence>MTNRVRGRPNGPHLRPADPNDPYDHALALPSADVPAYPPQSYILPDPYIAPLHAPPNHPAHAPTDAYYPAASDDDFSSHLNPAASHLHPLYHPAAASLSAASLSAAPFDSSFDNSFGLKRPTASLVNFDQDPTQPSWLERQRPPSRGERRRVQLTHGNWIVDYPVPSAVRNAMDPLVVAQGQPHEFSHLRYSAVTCDPDEFTRANGWGLRASTAFGRQTELLICLTYYNEDRVLLARSLHGVMQNIRDICRSRSSAYWRASEENGQPAWQRIVVSLVFDGIDPCDKETLDLLATVGVYQDGIMKRKVDDRDTVAHLFEYSTQLSVDASLNLVQPRGAHDSDLVPVQLIFCLKQHNAKKINSHRWLFNALARHLQPEVCVLLDVGTKPGPMSIYHLWNAFHNNPHLGGACGEIHAMIRRGTKLINPLVAAQNFEYKISNILDKPLESVFGYVSVLPGAFSAYRYSAICGRPLEQYFHGDHSLAQRLGAKGINGMGIFAKNMFLAEDRILCFELVAKAGDRWTLAYVKPSKAETDVPEHAAELISQRRRWLNGSFAASIYSLVHFYRFYSSGHNPLRLIAFHIQALYNIIQLVYSWFALANLWLAFVIIIQYLPDVLLHNFSRAWVVAFHWVNLVLMWVYGFFVALQFVLALGSRPKGERGLYALSFVVFALLGTYLLGISLWLTVNALTHARPADGDYAHAVFSSTTAVLVASLAAMFGLYTIASILYADPWHMVSSSLQYALVAPSFTNIINVYAFCNLHDVSWGTKGSDKVDALPAVDTTRNSESAPAEAEEYAFTQQEIDARFKDVVARALAPHRPDTHTEPPSIDDSNKKFRTRLLAFWLLCNALLTAVILNLNGYSPNDKLDDEAHQRKLNQQIYFKVILWSTFGLTLVRFIGCVLYWLQRNTTRWFRST</sequence>
<evidence type="ECO:0000256" key="1">
    <source>
        <dbReference type="ARBA" id="ARBA00004439"/>
    </source>
</evidence>
<feature type="region of interest" description="Disordered" evidence="15">
    <location>
        <begin position="1"/>
        <end position="32"/>
    </location>
</feature>
<evidence type="ECO:0000256" key="5">
    <source>
        <dbReference type="ARBA" id="ARBA00022676"/>
    </source>
</evidence>
<keyword evidence="6 14" id="KW-0808">Transferase</keyword>
<evidence type="ECO:0000256" key="15">
    <source>
        <dbReference type="SAM" id="MobiDB-lite"/>
    </source>
</evidence>
<evidence type="ECO:0000259" key="16">
    <source>
        <dbReference type="Pfam" id="PF08407"/>
    </source>
</evidence>
<feature type="transmembrane region" description="Helical" evidence="14">
    <location>
        <begin position="623"/>
        <end position="648"/>
    </location>
</feature>
<dbReference type="GO" id="GO:0030428">
    <property type="term" value="C:cell septum"/>
    <property type="evidence" value="ECO:0007669"/>
    <property type="project" value="TreeGrafter"/>
</dbReference>
<dbReference type="GO" id="GO:0030659">
    <property type="term" value="C:cytoplasmic vesicle membrane"/>
    <property type="evidence" value="ECO:0007669"/>
    <property type="project" value="UniProtKB-SubCell"/>
</dbReference>
<feature type="compositionally biased region" description="Polar residues" evidence="15">
    <location>
        <begin position="125"/>
        <end position="136"/>
    </location>
</feature>
<dbReference type="GO" id="GO:0071555">
    <property type="term" value="P:cell wall organization"/>
    <property type="evidence" value="ECO:0007669"/>
    <property type="project" value="UniProtKB-KW"/>
</dbReference>
<organism evidence="17 18">
    <name type="scientific">Malassezia cuniculi</name>
    <dbReference type="NCBI Taxonomy" id="948313"/>
    <lineage>
        <taxon>Eukaryota</taxon>
        <taxon>Fungi</taxon>
        <taxon>Dikarya</taxon>
        <taxon>Basidiomycota</taxon>
        <taxon>Ustilaginomycotina</taxon>
        <taxon>Malasseziomycetes</taxon>
        <taxon>Malasseziales</taxon>
        <taxon>Malasseziaceae</taxon>
        <taxon>Malassezia</taxon>
    </lineage>
</organism>
<keyword evidence="5 14" id="KW-0328">Glycosyltransferase</keyword>
<keyword evidence="10 14" id="KW-0961">Cell wall biogenesis/degradation</keyword>
<name>A0AAF0J792_9BASI</name>
<evidence type="ECO:0000313" key="17">
    <source>
        <dbReference type="EMBL" id="WFD35850.1"/>
    </source>
</evidence>
<feature type="transmembrane region" description="Helical" evidence="14">
    <location>
        <begin position="878"/>
        <end position="903"/>
    </location>
</feature>
<feature type="transmembrane region" description="Helical" evidence="14">
    <location>
        <begin position="702"/>
        <end position="728"/>
    </location>
</feature>
<proteinExistence type="inferred from homology"/>
<dbReference type="InterPro" id="IPR004835">
    <property type="entry name" value="Chitin_synth"/>
</dbReference>
<dbReference type="GO" id="GO:0005886">
    <property type="term" value="C:plasma membrane"/>
    <property type="evidence" value="ECO:0007669"/>
    <property type="project" value="UniProtKB-SubCell"/>
</dbReference>
<keyword evidence="18" id="KW-1185">Reference proteome</keyword>
<dbReference type="Pfam" id="PF08407">
    <property type="entry name" value="Chitin_synth_1N"/>
    <property type="match status" value="1"/>
</dbReference>
<evidence type="ECO:0000313" key="18">
    <source>
        <dbReference type="Proteomes" id="UP001219933"/>
    </source>
</evidence>
<comment type="function">
    <text evidence="12 14">Polymerizes chitin, a structural polymer of the cell wall and septum, by transferring the sugar moiety of UDP-GlcNAc to the non-reducing end of the growing chitin polymer.</text>
</comment>
<evidence type="ECO:0000256" key="11">
    <source>
        <dbReference type="ARBA" id="ARBA00023329"/>
    </source>
</evidence>
<dbReference type="SUPFAM" id="SSF53448">
    <property type="entry name" value="Nucleotide-diphospho-sugar transferases"/>
    <property type="match status" value="1"/>
</dbReference>
<protein>
    <recommendedName>
        <fullName evidence="3 14">Chitin synthase</fullName>
        <ecNumber evidence="3 14">2.4.1.16</ecNumber>
    </recommendedName>
</protein>
<keyword evidence="7 14" id="KW-0812">Transmembrane</keyword>
<dbReference type="GO" id="GO:0006031">
    <property type="term" value="P:chitin biosynthetic process"/>
    <property type="evidence" value="ECO:0007669"/>
    <property type="project" value="UniProtKB-UniRule"/>
</dbReference>
<keyword evidence="8 14" id="KW-1133">Transmembrane helix</keyword>
<dbReference type="EMBL" id="CP119879">
    <property type="protein sequence ID" value="WFD35850.1"/>
    <property type="molecule type" value="Genomic_DNA"/>
</dbReference>
<dbReference type="EC" id="2.4.1.16" evidence="3 14"/>
<evidence type="ECO:0000256" key="7">
    <source>
        <dbReference type="ARBA" id="ARBA00022692"/>
    </source>
</evidence>
<feature type="transmembrane region" description="Helical" evidence="14">
    <location>
        <begin position="660"/>
        <end position="682"/>
    </location>
</feature>
<comment type="similarity">
    <text evidence="13">Belongs to the chitin synthase family. Class III subfamily.</text>
</comment>
<dbReference type="Pfam" id="PF01644">
    <property type="entry name" value="Chitin_synth_1"/>
    <property type="match status" value="1"/>
</dbReference>
<evidence type="ECO:0000256" key="2">
    <source>
        <dbReference type="ARBA" id="ARBA00004651"/>
    </source>
</evidence>
<gene>
    <name evidence="17" type="primary">CHS1</name>
    <name evidence="17" type="ORF">MCUN1_002718</name>
</gene>
<dbReference type="PANTHER" id="PTHR22914:SF11">
    <property type="entry name" value="CHITIN SYNTHASE B"/>
    <property type="match status" value="1"/>
</dbReference>
<comment type="subcellular location">
    <subcellularLocation>
        <location evidence="2 14">Cell membrane</location>
        <topology evidence="2 14">Multi-pass membrane protein</topology>
    </subcellularLocation>
    <subcellularLocation>
        <location evidence="1">Cytoplasmic vesicle membrane</location>
        <topology evidence="1">Multi-pass membrane protein</topology>
    </subcellularLocation>
</comment>
<evidence type="ECO:0000256" key="13">
    <source>
        <dbReference type="ARBA" id="ARBA00038055"/>
    </source>
</evidence>
<evidence type="ECO:0000256" key="12">
    <source>
        <dbReference type="ARBA" id="ARBA00024009"/>
    </source>
</evidence>
<evidence type="ECO:0000256" key="10">
    <source>
        <dbReference type="ARBA" id="ARBA00023316"/>
    </source>
</evidence>
<feature type="region of interest" description="Disordered" evidence="15">
    <location>
        <begin position="125"/>
        <end position="150"/>
    </location>
</feature>
<dbReference type="PANTHER" id="PTHR22914">
    <property type="entry name" value="CHITIN SYNTHASE"/>
    <property type="match status" value="1"/>
</dbReference>
<feature type="compositionally biased region" description="Basic and acidic residues" evidence="15">
    <location>
        <begin position="15"/>
        <end position="24"/>
    </location>
</feature>
<feature type="transmembrane region" description="Helical" evidence="14">
    <location>
        <begin position="587"/>
        <end position="611"/>
    </location>
</feature>
<accession>A0AAF0J792</accession>
<keyword evidence="9 14" id="KW-0472">Membrane</keyword>
<comment type="catalytic activity">
    <reaction evidence="14">
        <text>[(1-&gt;4)-N-acetyl-beta-D-glucosaminyl](n) + UDP-N-acetyl-alpha-D-glucosamine = [(1-&gt;4)-N-acetyl-beta-D-glucosaminyl](n+1) + UDP + H(+)</text>
        <dbReference type="Rhea" id="RHEA:16637"/>
        <dbReference type="Rhea" id="RHEA-COMP:9593"/>
        <dbReference type="Rhea" id="RHEA-COMP:9595"/>
        <dbReference type="ChEBI" id="CHEBI:15378"/>
        <dbReference type="ChEBI" id="CHEBI:17029"/>
        <dbReference type="ChEBI" id="CHEBI:57705"/>
        <dbReference type="ChEBI" id="CHEBI:58223"/>
        <dbReference type="EC" id="2.4.1.16"/>
    </reaction>
</comment>
<dbReference type="Proteomes" id="UP001219933">
    <property type="component" value="Chromosome 3"/>
</dbReference>
<keyword evidence="11" id="KW-0968">Cytoplasmic vesicle</keyword>
<keyword evidence="4 14" id="KW-1003">Cell membrane</keyword>
<dbReference type="InterPro" id="IPR029044">
    <property type="entry name" value="Nucleotide-diphossugar_trans"/>
</dbReference>
<evidence type="ECO:0000256" key="14">
    <source>
        <dbReference type="RuleBase" id="RU366040"/>
    </source>
</evidence>
<dbReference type="AlphaFoldDB" id="A0AAF0J792"/>
<evidence type="ECO:0000256" key="4">
    <source>
        <dbReference type="ARBA" id="ARBA00022475"/>
    </source>
</evidence>
<dbReference type="InterPro" id="IPR013616">
    <property type="entry name" value="Chitin_synth_N"/>
</dbReference>
<reference evidence="17" key="1">
    <citation type="submission" date="2023-03" db="EMBL/GenBank/DDBJ databases">
        <title>Mating type loci evolution in Malassezia.</title>
        <authorList>
            <person name="Coelho M.A."/>
        </authorList>
    </citation>
    <scope>NUCLEOTIDE SEQUENCE</scope>
    <source>
        <strain evidence="17">CBS 11721</strain>
    </source>
</reference>
<dbReference type="CDD" id="cd04190">
    <property type="entry name" value="Chitin_synth_C"/>
    <property type="match status" value="1"/>
</dbReference>
<feature type="transmembrane region" description="Helical" evidence="14">
    <location>
        <begin position="838"/>
        <end position="858"/>
    </location>
</feature>
<evidence type="ECO:0000256" key="3">
    <source>
        <dbReference type="ARBA" id="ARBA00012543"/>
    </source>
</evidence>